<dbReference type="InterPro" id="IPR001611">
    <property type="entry name" value="Leu-rich_rpt"/>
</dbReference>
<dbReference type="PANTHER" id="PTHR46759:SF1">
    <property type="entry name" value="LEUCINE-RICH REPEAT-CONTAINING PROTEIN 72"/>
    <property type="match status" value="1"/>
</dbReference>
<dbReference type="InterPro" id="IPR042655">
    <property type="entry name" value="LRC72"/>
</dbReference>
<reference evidence="1" key="5">
    <citation type="submission" date="2025-09" db="UniProtKB">
        <authorList>
            <consortium name="Ensembl"/>
        </authorList>
    </citation>
    <scope>IDENTIFICATION</scope>
</reference>
<reference evidence="2" key="1">
    <citation type="journal article" date="2006" name="Science">
        <title>Ancient noncoding elements conserved in the human genome.</title>
        <authorList>
            <person name="Venkatesh B."/>
            <person name="Kirkness E.F."/>
            <person name="Loh Y.H."/>
            <person name="Halpern A.L."/>
            <person name="Lee A.P."/>
            <person name="Johnson J."/>
            <person name="Dandona N."/>
            <person name="Viswanathan L.D."/>
            <person name="Tay A."/>
            <person name="Venter J.C."/>
            <person name="Strausberg R.L."/>
            <person name="Brenner S."/>
        </authorList>
    </citation>
    <scope>NUCLEOTIDE SEQUENCE [LARGE SCALE GENOMIC DNA]</scope>
</reference>
<evidence type="ECO:0008006" key="3">
    <source>
        <dbReference type="Google" id="ProtNLM"/>
    </source>
</evidence>
<reference evidence="1" key="4">
    <citation type="submission" date="2025-08" db="UniProtKB">
        <authorList>
            <consortium name="Ensembl"/>
        </authorList>
    </citation>
    <scope>IDENTIFICATION</scope>
</reference>
<dbReference type="AlphaFoldDB" id="A0A4W3HG36"/>
<accession>A0A4W3HG36</accession>
<dbReference type="PANTHER" id="PTHR46759">
    <property type="entry name" value="LEUCINE-RICH REPEAT-CONTAINING PROTEIN 72"/>
    <property type="match status" value="1"/>
</dbReference>
<proteinExistence type="predicted"/>
<dbReference type="Ensembl" id="ENSCMIT00000014605.1">
    <property type="protein sequence ID" value="ENSCMIP00000014300.1"/>
    <property type="gene ID" value="ENSCMIG00000007096.1"/>
</dbReference>
<dbReference type="GeneTree" id="ENSGT00940000165642"/>
<name>A0A4W3HG36_CALMI</name>
<dbReference type="SUPFAM" id="SSF52058">
    <property type="entry name" value="L domain-like"/>
    <property type="match status" value="1"/>
</dbReference>
<dbReference type="Proteomes" id="UP000314986">
    <property type="component" value="Unassembled WGS sequence"/>
</dbReference>
<dbReference type="STRING" id="7868.ENSCMIP00000014300"/>
<evidence type="ECO:0000313" key="2">
    <source>
        <dbReference type="Proteomes" id="UP000314986"/>
    </source>
</evidence>
<reference evidence="2" key="2">
    <citation type="journal article" date="2007" name="PLoS Biol.">
        <title>Survey sequencing and comparative analysis of the elephant shark (Callorhinchus milii) genome.</title>
        <authorList>
            <person name="Venkatesh B."/>
            <person name="Kirkness E.F."/>
            <person name="Loh Y.H."/>
            <person name="Halpern A.L."/>
            <person name="Lee A.P."/>
            <person name="Johnson J."/>
            <person name="Dandona N."/>
            <person name="Viswanathan L.D."/>
            <person name="Tay A."/>
            <person name="Venter J.C."/>
            <person name="Strausberg R.L."/>
            <person name="Brenner S."/>
        </authorList>
    </citation>
    <scope>NUCLEOTIDE SEQUENCE [LARGE SCALE GENOMIC DNA]</scope>
</reference>
<reference evidence="2" key="3">
    <citation type="journal article" date="2014" name="Nature">
        <title>Elephant shark genome provides unique insights into gnathostome evolution.</title>
        <authorList>
            <consortium name="International Elephant Shark Genome Sequencing Consortium"/>
            <person name="Venkatesh B."/>
            <person name="Lee A.P."/>
            <person name="Ravi V."/>
            <person name="Maurya A.K."/>
            <person name="Lian M.M."/>
            <person name="Swann J.B."/>
            <person name="Ohta Y."/>
            <person name="Flajnik M.F."/>
            <person name="Sutoh Y."/>
            <person name="Kasahara M."/>
            <person name="Hoon S."/>
            <person name="Gangu V."/>
            <person name="Roy S.W."/>
            <person name="Irimia M."/>
            <person name="Korzh V."/>
            <person name="Kondrychyn I."/>
            <person name="Lim Z.W."/>
            <person name="Tay B.H."/>
            <person name="Tohari S."/>
            <person name="Kong K.W."/>
            <person name="Ho S."/>
            <person name="Lorente-Galdos B."/>
            <person name="Quilez J."/>
            <person name="Marques-Bonet T."/>
            <person name="Raney B.J."/>
            <person name="Ingham P.W."/>
            <person name="Tay A."/>
            <person name="Hillier L.W."/>
            <person name="Minx P."/>
            <person name="Boehm T."/>
            <person name="Wilson R.K."/>
            <person name="Brenner S."/>
            <person name="Warren W.C."/>
        </authorList>
    </citation>
    <scope>NUCLEOTIDE SEQUENCE [LARGE SCALE GENOMIC DNA]</scope>
</reference>
<evidence type="ECO:0000313" key="1">
    <source>
        <dbReference type="Ensembl" id="ENSCMIP00000014300.1"/>
    </source>
</evidence>
<sequence>ALPSADQLLHRVNAGAQPVRNVFGGSQFPAADLSAICNFFCVGRRGERKTVTIKKVTFSPANYILCELYLHNNKLTDITGSLKNVKSLRILTLHNNWLTDVLKTVKEFRNLKFLHTLNLFHNPLALEPDYRLYLIYYVPSLQNLDQRGIDQQEREASVALCNPDRVRVRQSLAFGTNAVVEVIAQYQPKRKIRPCPSHYNIGMAQVKFPPDKELSSEIMKRSIMQFSCIDWKKMPTAKQKRVERIPTLSPQKITVQFR</sequence>
<keyword evidence="2" id="KW-1185">Reference proteome</keyword>
<dbReference type="Gene3D" id="3.80.10.10">
    <property type="entry name" value="Ribonuclease Inhibitor"/>
    <property type="match status" value="1"/>
</dbReference>
<dbReference type="InParanoid" id="A0A4W3HG36"/>
<organism evidence="1 2">
    <name type="scientific">Callorhinchus milii</name>
    <name type="common">Ghost shark</name>
    <dbReference type="NCBI Taxonomy" id="7868"/>
    <lineage>
        <taxon>Eukaryota</taxon>
        <taxon>Metazoa</taxon>
        <taxon>Chordata</taxon>
        <taxon>Craniata</taxon>
        <taxon>Vertebrata</taxon>
        <taxon>Chondrichthyes</taxon>
        <taxon>Holocephali</taxon>
        <taxon>Chimaeriformes</taxon>
        <taxon>Callorhinchidae</taxon>
        <taxon>Callorhinchus</taxon>
    </lineage>
</organism>
<dbReference type="PROSITE" id="PS51450">
    <property type="entry name" value="LRR"/>
    <property type="match status" value="1"/>
</dbReference>
<dbReference type="InterPro" id="IPR032675">
    <property type="entry name" value="LRR_dom_sf"/>
</dbReference>
<dbReference type="Pfam" id="PF14580">
    <property type="entry name" value="LRR_9"/>
    <property type="match status" value="1"/>
</dbReference>
<protein>
    <recommendedName>
        <fullName evidence="3">Leucine-rich repeat-containing protein 72</fullName>
    </recommendedName>
</protein>